<evidence type="ECO:0000313" key="1">
    <source>
        <dbReference type="EMBL" id="KAG8637161.1"/>
    </source>
</evidence>
<evidence type="ECO:0000313" key="2">
    <source>
        <dbReference type="Proteomes" id="UP000091857"/>
    </source>
</evidence>
<gene>
    <name evidence="1" type="ORF">MANES_15G089200v8</name>
</gene>
<comment type="caution">
    <text evidence="1">The sequence shown here is derived from an EMBL/GenBank/DDBJ whole genome shotgun (WGS) entry which is preliminary data.</text>
</comment>
<organism evidence="1 2">
    <name type="scientific">Manihot esculenta</name>
    <name type="common">Cassava</name>
    <name type="synonym">Jatropha manihot</name>
    <dbReference type="NCBI Taxonomy" id="3983"/>
    <lineage>
        <taxon>Eukaryota</taxon>
        <taxon>Viridiplantae</taxon>
        <taxon>Streptophyta</taxon>
        <taxon>Embryophyta</taxon>
        <taxon>Tracheophyta</taxon>
        <taxon>Spermatophyta</taxon>
        <taxon>Magnoliopsida</taxon>
        <taxon>eudicotyledons</taxon>
        <taxon>Gunneridae</taxon>
        <taxon>Pentapetalae</taxon>
        <taxon>rosids</taxon>
        <taxon>fabids</taxon>
        <taxon>Malpighiales</taxon>
        <taxon>Euphorbiaceae</taxon>
        <taxon>Crotonoideae</taxon>
        <taxon>Manihoteae</taxon>
        <taxon>Manihot</taxon>
    </lineage>
</organism>
<reference evidence="2" key="1">
    <citation type="journal article" date="2016" name="Nat. Biotechnol.">
        <title>Sequencing wild and cultivated cassava and related species reveals extensive interspecific hybridization and genetic diversity.</title>
        <authorList>
            <person name="Bredeson J.V."/>
            <person name="Lyons J.B."/>
            <person name="Prochnik S.E."/>
            <person name="Wu G.A."/>
            <person name="Ha C.M."/>
            <person name="Edsinger-Gonzales E."/>
            <person name="Grimwood J."/>
            <person name="Schmutz J."/>
            <person name="Rabbi I.Y."/>
            <person name="Egesi C."/>
            <person name="Nauluvula P."/>
            <person name="Lebot V."/>
            <person name="Ndunguru J."/>
            <person name="Mkamilo G."/>
            <person name="Bart R.S."/>
            <person name="Setter T.L."/>
            <person name="Gleadow R.M."/>
            <person name="Kulakow P."/>
            <person name="Ferguson M.E."/>
            <person name="Rounsley S."/>
            <person name="Rokhsar D.S."/>
        </authorList>
    </citation>
    <scope>NUCLEOTIDE SEQUENCE [LARGE SCALE GENOMIC DNA]</scope>
    <source>
        <strain evidence="2">cv. AM560-2</strain>
    </source>
</reference>
<dbReference type="EMBL" id="CM004401">
    <property type="protein sequence ID" value="KAG8637161.1"/>
    <property type="molecule type" value="Genomic_DNA"/>
</dbReference>
<keyword evidence="2" id="KW-1185">Reference proteome</keyword>
<accession>A0ACB7GB72</accession>
<name>A0ACB7GB72_MANES</name>
<dbReference type="Proteomes" id="UP000091857">
    <property type="component" value="Chromosome 15"/>
</dbReference>
<protein>
    <submittedName>
        <fullName evidence="1">Uncharacterized protein</fullName>
    </submittedName>
</protein>
<sequence length="359" mass="38870">MSKSRFFKHLSYTFSWGLHRPLSLSTFKACQYQSKPNSSLFSKMISSSSSIRSCTSLAASHDTSATTDSSAYLSVRIRCPKDVADMLSEALLCFGASSTSIDEQDDCESSHEIHIDSVFPQFQDVDVSLSQAADSIGLKEIPAYEVKMGKQCDWIRKTQDVRATNIILDPGLAFGTGEHPTTKLCLLLLRGLIKGGELFLDYGTGSGILAIAALKFGASLSVGLDVDPQAITSASHNAALNNIEPETMELRLVSKKTCSPLMDEGTNEVVKEQRTDGMVPVSETEKYDVVIANILLNPLLELADQIVSYAKPGAVVGLSGILSEQLPYIMDRYSVLLEDISVSEMDGWACASGKKKSSL</sequence>
<proteinExistence type="predicted"/>